<gene>
    <name evidence="3" type="ORF">HZR21_04825</name>
</gene>
<feature type="signal peptide" evidence="2">
    <location>
        <begin position="1"/>
        <end position="25"/>
    </location>
</feature>
<dbReference type="SUPFAM" id="SSF160704">
    <property type="entry name" value="YehR-like"/>
    <property type="match status" value="1"/>
</dbReference>
<evidence type="ECO:0000256" key="2">
    <source>
        <dbReference type="SAM" id="SignalP"/>
    </source>
</evidence>
<dbReference type="EMBL" id="JACBNY010000005">
    <property type="protein sequence ID" value="MBA0016474.1"/>
    <property type="molecule type" value="Genomic_DNA"/>
</dbReference>
<dbReference type="RefSeq" id="WP_180746678.1">
    <property type="nucleotide sequence ID" value="NZ_CBCRWQ010000006.1"/>
</dbReference>
<protein>
    <recommendedName>
        <fullName evidence="5">Lipoprotein</fullName>
    </recommendedName>
</protein>
<evidence type="ECO:0008006" key="5">
    <source>
        <dbReference type="Google" id="ProtNLM"/>
    </source>
</evidence>
<dbReference type="Proteomes" id="UP000530186">
    <property type="component" value="Unassembled WGS sequence"/>
</dbReference>
<keyword evidence="2" id="KW-0732">Signal</keyword>
<dbReference type="GeneID" id="303194838"/>
<evidence type="ECO:0000256" key="1">
    <source>
        <dbReference type="SAM" id="Coils"/>
    </source>
</evidence>
<comment type="caution">
    <text evidence="3">The sequence shown here is derived from an EMBL/GenBank/DDBJ whole genome shotgun (WGS) entry which is preliminary data.</text>
</comment>
<dbReference type="InterPro" id="IPR036699">
    <property type="entry name" value="YehR-like_sf"/>
</dbReference>
<evidence type="ECO:0000313" key="4">
    <source>
        <dbReference type="Proteomes" id="UP000530186"/>
    </source>
</evidence>
<evidence type="ECO:0000313" key="3">
    <source>
        <dbReference type="EMBL" id="MBA0016474.1"/>
    </source>
</evidence>
<feature type="chain" id="PRO_5031328569" description="Lipoprotein" evidence="2">
    <location>
        <begin position="26"/>
        <end position="192"/>
    </location>
</feature>
<keyword evidence="1" id="KW-0175">Coiled coil</keyword>
<keyword evidence="4" id="KW-1185">Reference proteome</keyword>
<dbReference type="PROSITE" id="PS51257">
    <property type="entry name" value="PROKAR_LIPOPROTEIN"/>
    <property type="match status" value="1"/>
</dbReference>
<accession>A0A7V8N0K0</accession>
<reference evidence="3 4" key="1">
    <citation type="submission" date="2020-07" db="EMBL/GenBank/DDBJ databases">
        <authorList>
            <person name="Hilgarth M."/>
            <person name="Werum V."/>
            <person name="Vogel R.F."/>
        </authorList>
    </citation>
    <scope>NUCLEOTIDE SEQUENCE [LARGE SCALE GENOMIC DNA]</scope>
    <source>
        <strain evidence="3 4">DSM 28961</strain>
    </source>
</reference>
<organism evidence="3 4">
    <name type="scientific">Pseudolactococcus laudensis</name>
    <dbReference type="NCBI Taxonomy" id="1494461"/>
    <lineage>
        <taxon>Bacteria</taxon>
        <taxon>Bacillati</taxon>
        <taxon>Bacillota</taxon>
        <taxon>Bacilli</taxon>
        <taxon>Lactobacillales</taxon>
        <taxon>Streptococcaceae</taxon>
        <taxon>Pseudolactococcus</taxon>
    </lineage>
</organism>
<sequence>MKKLTTLTLALGVTLLLGACGGAKEETTVFKQDIPELQGENLGESTIKITHKGEKISEVVYESTTPLTMGVVSAEETQKAIKEIEADAKMAQEEKDKLIAEMQTMSAGNPEEQAAEMAKNLDSLYDNMPSSKGIAVKTKKSKASYSVTITVDLAKADKSKLGQVFLPVDFSKVKDYKDAEKELKNLQFKAEK</sequence>
<proteinExistence type="predicted"/>
<name>A0A7V8N0K0_9LACT</name>
<feature type="coiled-coil region" evidence="1">
    <location>
        <begin position="74"/>
        <end position="101"/>
    </location>
</feature>
<dbReference type="AlphaFoldDB" id="A0A7V8N0K0"/>
<dbReference type="Gene3D" id="3.30.1830.10">
    <property type="entry name" value="YehR-like"/>
    <property type="match status" value="1"/>
</dbReference>